<dbReference type="InterPro" id="IPR028992">
    <property type="entry name" value="Hedgehog/Intein_dom"/>
</dbReference>
<keyword evidence="4" id="KW-1185">Reference proteome</keyword>
<protein>
    <submittedName>
        <fullName evidence="3">Hint domain-containing protein</fullName>
    </submittedName>
</protein>
<feature type="compositionally biased region" description="Low complexity" evidence="1">
    <location>
        <begin position="155"/>
        <end position="170"/>
    </location>
</feature>
<accession>A0A1N7MF96</accession>
<organism evidence="3 4">
    <name type="scientific">Phaeovulum vinaykumarii</name>
    <dbReference type="NCBI Taxonomy" id="407234"/>
    <lineage>
        <taxon>Bacteria</taxon>
        <taxon>Pseudomonadati</taxon>
        <taxon>Pseudomonadota</taxon>
        <taxon>Alphaproteobacteria</taxon>
        <taxon>Rhodobacterales</taxon>
        <taxon>Paracoccaceae</taxon>
        <taxon>Phaeovulum</taxon>
    </lineage>
</organism>
<feature type="region of interest" description="Disordered" evidence="1">
    <location>
        <begin position="155"/>
        <end position="182"/>
    </location>
</feature>
<sequence length="320" mass="33258">MTDDGFGRTFDLIDVSALTDANGNPVNAWDVNVTNDGSGNALLTFPNGETLTLIGIPHTSVSSAKPLYSMGIPCFVAGTRIDTPTGPRPVEDLRAGDLVRVRDGAALPVLWAGQSLAGRAALDADPRMRAIEIRAGALGSGAGLGAALRDGAPCPARPLAPHGPLAPHHLPATRDRPGDAPPERLVRAGHLAATGWGGRAPPARPAARCLPPPSAAAPRAGLRRGLWLESLWPGPMALAAQDRAGQLALLAARSDLFAALTGMVAVERLYSPRVRPLLPRRAVTRAACRDWSRQAGAFACADAADTAGDQPPKVSAFIRR</sequence>
<dbReference type="InterPro" id="IPR036844">
    <property type="entry name" value="Hint_dom_sf"/>
</dbReference>
<feature type="compositionally biased region" description="Basic and acidic residues" evidence="1">
    <location>
        <begin position="172"/>
        <end position="182"/>
    </location>
</feature>
<evidence type="ECO:0000313" key="4">
    <source>
        <dbReference type="Proteomes" id="UP000186098"/>
    </source>
</evidence>
<dbReference type="AlphaFoldDB" id="A0A1N7MF96"/>
<dbReference type="Proteomes" id="UP000186098">
    <property type="component" value="Unassembled WGS sequence"/>
</dbReference>
<dbReference type="SUPFAM" id="SSF51294">
    <property type="entry name" value="Hedgehog/intein (Hint) domain"/>
    <property type="match status" value="1"/>
</dbReference>
<feature type="domain" description="Hedgehog/Intein (Hint)" evidence="2">
    <location>
        <begin position="73"/>
        <end position="141"/>
    </location>
</feature>
<dbReference type="EMBL" id="FTOM01000007">
    <property type="protein sequence ID" value="SIS84773.1"/>
    <property type="molecule type" value="Genomic_DNA"/>
</dbReference>
<evidence type="ECO:0000256" key="1">
    <source>
        <dbReference type="SAM" id="MobiDB-lite"/>
    </source>
</evidence>
<dbReference type="Pfam" id="PF13403">
    <property type="entry name" value="Hint_2"/>
    <property type="match status" value="1"/>
</dbReference>
<gene>
    <name evidence="3" type="ORF">SAMN05421795_10752</name>
</gene>
<proteinExistence type="predicted"/>
<evidence type="ECO:0000259" key="2">
    <source>
        <dbReference type="Pfam" id="PF13403"/>
    </source>
</evidence>
<dbReference type="STRING" id="407234.SAMN05421795_10752"/>
<name>A0A1N7MF96_9RHOB</name>
<evidence type="ECO:0000313" key="3">
    <source>
        <dbReference type="EMBL" id="SIS84773.1"/>
    </source>
</evidence>
<reference evidence="4" key="1">
    <citation type="submission" date="2017-01" db="EMBL/GenBank/DDBJ databases">
        <authorList>
            <person name="Varghese N."/>
            <person name="Submissions S."/>
        </authorList>
    </citation>
    <scope>NUCLEOTIDE SEQUENCE [LARGE SCALE GENOMIC DNA]</scope>
    <source>
        <strain evidence="4">DSM 18714</strain>
    </source>
</reference>